<evidence type="ECO:0000313" key="3">
    <source>
        <dbReference type="Proteomes" id="UP000054560"/>
    </source>
</evidence>
<evidence type="ECO:0000313" key="2">
    <source>
        <dbReference type="EMBL" id="KNC78241.1"/>
    </source>
</evidence>
<feature type="region of interest" description="Disordered" evidence="1">
    <location>
        <begin position="1"/>
        <end position="55"/>
    </location>
</feature>
<dbReference type="AlphaFoldDB" id="A0A0L0FP28"/>
<feature type="compositionally biased region" description="Low complexity" evidence="1">
    <location>
        <begin position="30"/>
        <end position="46"/>
    </location>
</feature>
<proteinExistence type="predicted"/>
<organism evidence="2 3">
    <name type="scientific">Sphaeroforma arctica JP610</name>
    <dbReference type="NCBI Taxonomy" id="667725"/>
    <lineage>
        <taxon>Eukaryota</taxon>
        <taxon>Ichthyosporea</taxon>
        <taxon>Ichthyophonida</taxon>
        <taxon>Sphaeroforma</taxon>
    </lineage>
</organism>
<sequence>MGTYTTPCTPQTPSDDSGSFHSLPSIVRMQSSGTSTTATTDDSQVSLVEGEDGESRVSLARGCHTTVHRLEKLKLLLKKEEFKLTWLLNTFTDDAEHANAVRKSSNLRMAQCDLNVQSAEDQALRTAKQ</sequence>
<name>A0A0L0FP28_9EUKA</name>
<protein>
    <submittedName>
        <fullName evidence="2">Uncharacterized protein</fullName>
    </submittedName>
</protein>
<evidence type="ECO:0000256" key="1">
    <source>
        <dbReference type="SAM" id="MobiDB-lite"/>
    </source>
</evidence>
<feature type="compositionally biased region" description="Polar residues" evidence="1">
    <location>
        <begin position="1"/>
        <end position="22"/>
    </location>
</feature>
<dbReference type="RefSeq" id="XP_014152143.1">
    <property type="nucleotide sequence ID" value="XM_014296668.1"/>
</dbReference>
<accession>A0A0L0FP28</accession>
<dbReference type="Proteomes" id="UP000054560">
    <property type="component" value="Unassembled WGS sequence"/>
</dbReference>
<keyword evidence="3" id="KW-1185">Reference proteome</keyword>
<dbReference type="EMBL" id="KQ242530">
    <property type="protein sequence ID" value="KNC78241.1"/>
    <property type="molecule type" value="Genomic_DNA"/>
</dbReference>
<dbReference type="GeneID" id="25909820"/>
<feature type="non-terminal residue" evidence="2">
    <location>
        <position position="129"/>
    </location>
</feature>
<gene>
    <name evidence="2" type="ORF">SARC_09316</name>
</gene>
<reference evidence="2 3" key="1">
    <citation type="submission" date="2011-02" db="EMBL/GenBank/DDBJ databases">
        <title>The Genome Sequence of Sphaeroforma arctica JP610.</title>
        <authorList>
            <consortium name="The Broad Institute Genome Sequencing Platform"/>
            <person name="Russ C."/>
            <person name="Cuomo C."/>
            <person name="Young S.K."/>
            <person name="Zeng Q."/>
            <person name="Gargeya S."/>
            <person name="Alvarado L."/>
            <person name="Berlin A."/>
            <person name="Chapman S.B."/>
            <person name="Chen Z."/>
            <person name="Freedman E."/>
            <person name="Gellesch M."/>
            <person name="Goldberg J."/>
            <person name="Griggs A."/>
            <person name="Gujja S."/>
            <person name="Heilman E."/>
            <person name="Heiman D."/>
            <person name="Howarth C."/>
            <person name="Mehta T."/>
            <person name="Neiman D."/>
            <person name="Pearson M."/>
            <person name="Roberts A."/>
            <person name="Saif S."/>
            <person name="Shea T."/>
            <person name="Shenoy N."/>
            <person name="Sisk P."/>
            <person name="Stolte C."/>
            <person name="Sykes S."/>
            <person name="White J."/>
            <person name="Yandava C."/>
            <person name="Burger G."/>
            <person name="Gray M.W."/>
            <person name="Holland P.W.H."/>
            <person name="King N."/>
            <person name="Lang F.B.F."/>
            <person name="Roger A.J."/>
            <person name="Ruiz-Trillo I."/>
            <person name="Haas B."/>
            <person name="Nusbaum C."/>
            <person name="Birren B."/>
        </authorList>
    </citation>
    <scope>NUCLEOTIDE SEQUENCE [LARGE SCALE GENOMIC DNA]</scope>
    <source>
        <strain evidence="2 3">JP610</strain>
    </source>
</reference>